<evidence type="ECO:0000256" key="6">
    <source>
        <dbReference type="ARBA" id="ARBA00022505"/>
    </source>
</evidence>
<evidence type="ECO:0000256" key="2">
    <source>
        <dbReference type="ARBA" id="ARBA00004651"/>
    </source>
</evidence>
<evidence type="ECO:0000256" key="8">
    <source>
        <dbReference type="ARBA" id="ARBA00022989"/>
    </source>
</evidence>
<evidence type="ECO:0000313" key="16">
    <source>
        <dbReference type="Proteomes" id="UP000255279"/>
    </source>
</evidence>
<dbReference type="CDD" id="cd06261">
    <property type="entry name" value="TM_PBP2"/>
    <property type="match status" value="1"/>
</dbReference>
<keyword evidence="5" id="KW-1003">Cell membrane</keyword>
<keyword evidence="9 10" id="KW-0472">Membrane</keyword>
<evidence type="ECO:0000256" key="3">
    <source>
        <dbReference type="ARBA" id="ARBA00007069"/>
    </source>
</evidence>
<dbReference type="STRING" id="34060.B0181_03910"/>
<keyword evidence="4 10" id="KW-0813">Transport</keyword>
<evidence type="ECO:0000256" key="11">
    <source>
        <dbReference type="RuleBase" id="RU365097"/>
    </source>
</evidence>
<feature type="transmembrane region" description="Helical" evidence="10">
    <location>
        <begin position="50"/>
        <end position="72"/>
    </location>
</feature>
<protein>
    <recommendedName>
        <fullName evidence="11">Molybdenum transport system permease</fullName>
    </recommendedName>
</protein>
<feature type="domain" description="ABC transmembrane type-1" evidence="12">
    <location>
        <begin position="12"/>
        <end position="219"/>
    </location>
</feature>
<keyword evidence="7 10" id="KW-0812">Transmembrane</keyword>
<dbReference type="PANTHER" id="PTHR30183">
    <property type="entry name" value="MOLYBDENUM TRANSPORT SYSTEM PERMEASE PROTEIN MODB"/>
    <property type="match status" value="1"/>
</dbReference>
<dbReference type="InterPro" id="IPR011867">
    <property type="entry name" value="ModB_ABC"/>
</dbReference>
<keyword evidence="6 11" id="KW-0500">Molybdenum</keyword>
<keyword evidence="11" id="KW-0997">Cell inner membrane</keyword>
<dbReference type="InterPro" id="IPR035906">
    <property type="entry name" value="MetI-like_sf"/>
</dbReference>
<dbReference type="Proteomes" id="UP000190435">
    <property type="component" value="Unassembled WGS sequence"/>
</dbReference>
<organism evidence="13 15">
    <name type="scientific">Moraxella caviae</name>
    <dbReference type="NCBI Taxonomy" id="34060"/>
    <lineage>
        <taxon>Bacteria</taxon>
        <taxon>Pseudomonadati</taxon>
        <taxon>Pseudomonadota</taxon>
        <taxon>Gammaproteobacteria</taxon>
        <taxon>Moraxellales</taxon>
        <taxon>Moraxellaceae</taxon>
        <taxon>Moraxella</taxon>
    </lineage>
</organism>
<dbReference type="OrthoDB" id="9795403at2"/>
<keyword evidence="15" id="KW-1185">Reference proteome</keyword>
<sequence length="229" mass="25046">MFTATPAELEIIALSIKIACWCLLINLIPATLTAYFLARKEFWGKTLVETLIYLPLVLPPVVPGYVLLMLFGNQGVLGQHLARFGVELAFNWKGAVLASAVMGFPLMVQSARLAFEMVDQRLEWVAKSLGASTLATFFKITLPLSASGIFIGAILGFCRSLGEFGATITFVGNVAGETRTLPLAMYSLLQQADSDTAIMRLMSFSVVVAFIALFISQRHHRKQKRKLGA</sequence>
<dbReference type="PANTHER" id="PTHR30183:SF3">
    <property type="entry name" value="MOLYBDENUM TRANSPORT SYSTEM PERMEASE PROTEIN MODB"/>
    <property type="match status" value="1"/>
</dbReference>
<evidence type="ECO:0000313" key="14">
    <source>
        <dbReference type="EMBL" id="STZ14221.1"/>
    </source>
</evidence>
<keyword evidence="8 10" id="KW-1133">Transmembrane helix</keyword>
<dbReference type="InterPro" id="IPR000515">
    <property type="entry name" value="MetI-like"/>
</dbReference>
<feature type="transmembrane region" description="Helical" evidence="10">
    <location>
        <begin position="136"/>
        <end position="157"/>
    </location>
</feature>
<name>A0A1T0A5T7_9GAMM</name>
<dbReference type="GO" id="GO:0005886">
    <property type="term" value="C:plasma membrane"/>
    <property type="evidence" value="ECO:0007669"/>
    <property type="project" value="UniProtKB-SubCell"/>
</dbReference>
<dbReference type="EMBL" id="UGQE01000004">
    <property type="protein sequence ID" value="STZ14221.1"/>
    <property type="molecule type" value="Genomic_DNA"/>
</dbReference>
<dbReference type="EMBL" id="MUXU01000025">
    <property type="protein sequence ID" value="OOR91084.1"/>
    <property type="molecule type" value="Genomic_DNA"/>
</dbReference>
<gene>
    <name evidence="13" type="primary">modB</name>
    <name evidence="13" type="ORF">B0181_03910</name>
    <name evidence="14" type="ORF">NCTC10293_01813</name>
</gene>
<dbReference type="Gene3D" id="1.10.3720.10">
    <property type="entry name" value="MetI-like"/>
    <property type="match status" value="1"/>
</dbReference>
<dbReference type="PROSITE" id="PS50928">
    <property type="entry name" value="ABC_TM1"/>
    <property type="match status" value="1"/>
</dbReference>
<evidence type="ECO:0000256" key="1">
    <source>
        <dbReference type="ARBA" id="ARBA00002949"/>
    </source>
</evidence>
<accession>A0A1T0A5T7</accession>
<feature type="transmembrane region" description="Helical" evidence="10">
    <location>
        <begin position="92"/>
        <end position="115"/>
    </location>
</feature>
<proteinExistence type="inferred from homology"/>
<evidence type="ECO:0000256" key="4">
    <source>
        <dbReference type="ARBA" id="ARBA00022448"/>
    </source>
</evidence>
<evidence type="ECO:0000256" key="9">
    <source>
        <dbReference type="ARBA" id="ARBA00023136"/>
    </source>
</evidence>
<evidence type="ECO:0000259" key="12">
    <source>
        <dbReference type="PROSITE" id="PS50928"/>
    </source>
</evidence>
<evidence type="ECO:0000313" key="13">
    <source>
        <dbReference type="EMBL" id="OOR91084.1"/>
    </source>
</evidence>
<evidence type="ECO:0000256" key="7">
    <source>
        <dbReference type="ARBA" id="ARBA00022692"/>
    </source>
</evidence>
<dbReference type="Proteomes" id="UP000255279">
    <property type="component" value="Unassembled WGS sequence"/>
</dbReference>
<evidence type="ECO:0000256" key="10">
    <source>
        <dbReference type="RuleBase" id="RU363032"/>
    </source>
</evidence>
<comment type="function">
    <text evidence="1 11">Part of the binding-protein-dependent transport system for molybdenum; probably responsible for the translocation of the substrate across the membrane.</text>
</comment>
<feature type="transmembrane region" description="Helical" evidence="10">
    <location>
        <begin position="12"/>
        <end position="38"/>
    </location>
</feature>
<dbReference type="NCBIfam" id="NF006939">
    <property type="entry name" value="PRK09421.1"/>
    <property type="match status" value="1"/>
</dbReference>
<comment type="similarity">
    <text evidence="3 11">Belongs to the binding-protein-dependent transport system permease family. CysTW subfamily.</text>
</comment>
<dbReference type="SUPFAM" id="SSF161098">
    <property type="entry name" value="MetI-like"/>
    <property type="match status" value="1"/>
</dbReference>
<feature type="transmembrane region" description="Helical" evidence="10">
    <location>
        <begin position="197"/>
        <end position="216"/>
    </location>
</feature>
<reference evidence="13 15" key="1">
    <citation type="submission" date="2017-02" db="EMBL/GenBank/DDBJ databases">
        <title>Draft genome sequence of Moraxella caviae CCUG 355 type strain.</title>
        <authorList>
            <person name="Engstrom-Jakobsson H."/>
            <person name="Salva-Serra F."/>
            <person name="Thorell K."/>
            <person name="Gonzales-Siles L."/>
            <person name="Karlsson R."/>
            <person name="Boulund F."/>
            <person name="Engstrand L."/>
            <person name="Moore E."/>
        </authorList>
    </citation>
    <scope>NUCLEOTIDE SEQUENCE [LARGE SCALE GENOMIC DNA]</scope>
    <source>
        <strain evidence="13 15">CCUG 355</strain>
    </source>
</reference>
<evidence type="ECO:0000256" key="5">
    <source>
        <dbReference type="ARBA" id="ARBA00022475"/>
    </source>
</evidence>
<dbReference type="Pfam" id="PF00528">
    <property type="entry name" value="BPD_transp_1"/>
    <property type="match status" value="1"/>
</dbReference>
<dbReference type="RefSeq" id="WP_078276177.1">
    <property type="nucleotide sequence ID" value="NZ_CAACXO010000070.1"/>
</dbReference>
<comment type="subcellular location">
    <subcellularLocation>
        <location evidence="11">Cell inner membrane</location>
        <topology evidence="11">Multi-pass membrane protein</topology>
    </subcellularLocation>
    <subcellularLocation>
        <location evidence="2 10">Cell membrane</location>
        <topology evidence="2 10">Multi-pass membrane protein</topology>
    </subcellularLocation>
</comment>
<reference evidence="14 16" key="2">
    <citation type="submission" date="2018-06" db="EMBL/GenBank/DDBJ databases">
        <authorList>
            <consortium name="Pathogen Informatics"/>
            <person name="Doyle S."/>
        </authorList>
    </citation>
    <scope>NUCLEOTIDE SEQUENCE [LARGE SCALE GENOMIC DNA]</scope>
    <source>
        <strain evidence="14 16">NCTC10293</strain>
    </source>
</reference>
<evidence type="ECO:0000313" key="15">
    <source>
        <dbReference type="Proteomes" id="UP000190435"/>
    </source>
</evidence>
<dbReference type="AlphaFoldDB" id="A0A1T0A5T7"/>
<dbReference type="GO" id="GO:0015098">
    <property type="term" value="F:molybdate ion transmembrane transporter activity"/>
    <property type="evidence" value="ECO:0007669"/>
    <property type="project" value="UniProtKB-UniRule"/>
</dbReference>
<dbReference type="NCBIfam" id="TIGR02141">
    <property type="entry name" value="modB_ABC"/>
    <property type="match status" value="1"/>
</dbReference>